<accession>M3DEJ5</accession>
<dbReference type="OMA" id="QSVPDWF"/>
<dbReference type="RefSeq" id="XP_016764050.1">
    <property type="nucleotide sequence ID" value="XM_016908726.1"/>
</dbReference>
<dbReference type="OrthoDB" id="202825at2759"/>
<sequence length="511" mass="56919">MSHLPTPTPTSDEPDVPGPVVPNEKTIAFAVSVVKSKPPELSIEDYIKLLRQHIAPGRRENALSSVYSHLDRSAYWRSRAELVKVDLERAQDKAVDMRREIATLKRKLEERPPNPIKKRKRHDEDVVLVPRSPRKNKRATSPDRGMQLTVEHPTDAEFSQAGEFGAKATQRTTSSELAYHITRASSTIAQILQTEIRSIIAEQTKDNEQLKNALATTSRAITAVLAGYVRLTHVRDVSEGTAAQGRVIYAIVSMFRSLLCCFTLLSAGEIDKRPSTAHASSSEKPKGRSKARTIPLKDQKVKENPTMSLYTTFLGNLLDMLDPRVEANQALFEGFTYCILDQLGKSLYSVVFGHSRAPDLELELKLDDGVLHDGAASEASALQQEDEERKQTKLEAPYLLHLLNRIMIAAPAHFGNVHGVKNGKAKSNRAPAKNMLARSAKECLQRTLVHAIFGTENVNDDDPFKECLKMPTSVGGPLSMPKVKEADVLEYFKEEVWRCVGWDILAKEGDW</sequence>
<reference evidence="3 4" key="1">
    <citation type="journal article" date="2012" name="PLoS Pathog.">
        <title>Diverse lifestyles and strategies of plant pathogenesis encoded in the genomes of eighteen Dothideomycetes fungi.</title>
        <authorList>
            <person name="Ohm R.A."/>
            <person name="Feau N."/>
            <person name="Henrissat B."/>
            <person name="Schoch C.L."/>
            <person name="Horwitz B.A."/>
            <person name="Barry K.W."/>
            <person name="Condon B.J."/>
            <person name="Copeland A.C."/>
            <person name="Dhillon B."/>
            <person name="Glaser F."/>
            <person name="Hesse C.N."/>
            <person name="Kosti I."/>
            <person name="LaButti K."/>
            <person name="Lindquist E.A."/>
            <person name="Lucas S."/>
            <person name="Salamov A.A."/>
            <person name="Bradshaw R.E."/>
            <person name="Ciuffetti L."/>
            <person name="Hamelin R.C."/>
            <person name="Kema G.H.J."/>
            <person name="Lawrence C."/>
            <person name="Scott J.A."/>
            <person name="Spatafora J.W."/>
            <person name="Turgeon B.G."/>
            <person name="de Wit P.J.G.M."/>
            <person name="Zhong S."/>
            <person name="Goodwin S.B."/>
            <person name="Grigoriev I.V."/>
        </authorList>
    </citation>
    <scope>NUCLEOTIDE SEQUENCE [LARGE SCALE GENOMIC DNA]</scope>
    <source>
        <strain evidence="3 4">SO2202</strain>
    </source>
</reference>
<dbReference type="Proteomes" id="UP000016931">
    <property type="component" value="Unassembled WGS sequence"/>
</dbReference>
<evidence type="ECO:0000313" key="4">
    <source>
        <dbReference type="Proteomes" id="UP000016931"/>
    </source>
</evidence>
<dbReference type="AlphaFoldDB" id="M3DEJ5"/>
<evidence type="ECO:0000313" key="3">
    <source>
        <dbReference type="EMBL" id="EMF15929.1"/>
    </source>
</evidence>
<organism evidence="3 4">
    <name type="scientific">Sphaerulina musiva (strain SO2202)</name>
    <name type="common">Poplar stem canker fungus</name>
    <name type="synonym">Septoria musiva</name>
    <dbReference type="NCBI Taxonomy" id="692275"/>
    <lineage>
        <taxon>Eukaryota</taxon>
        <taxon>Fungi</taxon>
        <taxon>Dikarya</taxon>
        <taxon>Ascomycota</taxon>
        <taxon>Pezizomycotina</taxon>
        <taxon>Dothideomycetes</taxon>
        <taxon>Dothideomycetidae</taxon>
        <taxon>Mycosphaerellales</taxon>
        <taxon>Mycosphaerellaceae</taxon>
        <taxon>Sphaerulina</taxon>
    </lineage>
</organism>
<gene>
    <name evidence="3" type="ORF">SEPMUDRAFT_38996</name>
</gene>
<evidence type="ECO:0000256" key="2">
    <source>
        <dbReference type="SAM" id="MobiDB-lite"/>
    </source>
</evidence>
<keyword evidence="4" id="KW-1185">Reference proteome</keyword>
<dbReference type="GeneID" id="27905863"/>
<proteinExistence type="predicted"/>
<protein>
    <submittedName>
        <fullName evidence="3">Uncharacterized protein</fullName>
    </submittedName>
</protein>
<name>M3DEJ5_SPHMS</name>
<dbReference type="eggNOG" id="ENOG502SPJ4">
    <property type="taxonomic scope" value="Eukaryota"/>
</dbReference>
<evidence type="ECO:0000256" key="1">
    <source>
        <dbReference type="SAM" id="Coils"/>
    </source>
</evidence>
<feature type="region of interest" description="Disordered" evidence="2">
    <location>
        <begin position="273"/>
        <end position="293"/>
    </location>
</feature>
<feature type="coiled-coil region" evidence="1">
    <location>
        <begin position="80"/>
        <end position="107"/>
    </location>
</feature>
<feature type="region of interest" description="Disordered" evidence="2">
    <location>
        <begin position="1"/>
        <end position="21"/>
    </location>
</feature>
<keyword evidence="1" id="KW-0175">Coiled coil</keyword>
<dbReference type="EMBL" id="KB456261">
    <property type="protein sequence ID" value="EMF15929.1"/>
    <property type="molecule type" value="Genomic_DNA"/>
</dbReference>
<dbReference type="HOGENOM" id="CLU_038592_0_0_1"/>